<dbReference type="AlphaFoldDB" id="A0AAV1JHA5"/>
<comment type="caution">
    <text evidence="1">The sequence shown here is derived from an EMBL/GenBank/DDBJ whole genome shotgun (WGS) entry which is preliminary data.</text>
</comment>
<dbReference type="EMBL" id="CAVLEF010000009">
    <property type="protein sequence ID" value="CAK1547793.1"/>
    <property type="molecule type" value="Genomic_DNA"/>
</dbReference>
<evidence type="ECO:0000313" key="1">
    <source>
        <dbReference type="EMBL" id="CAK1547793.1"/>
    </source>
</evidence>
<accession>A0AAV1JHA5</accession>
<evidence type="ECO:0000313" key="2">
    <source>
        <dbReference type="Proteomes" id="UP001497472"/>
    </source>
</evidence>
<protein>
    <submittedName>
        <fullName evidence="1">Uncharacterized protein</fullName>
    </submittedName>
</protein>
<dbReference type="Proteomes" id="UP001497472">
    <property type="component" value="Unassembled WGS sequence"/>
</dbReference>
<gene>
    <name evidence="1" type="ORF">LNINA_LOCUS7242</name>
</gene>
<organism evidence="1 2">
    <name type="scientific">Leptosia nina</name>
    <dbReference type="NCBI Taxonomy" id="320188"/>
    <lineage>
        <taxon>Eukaryota</taxon>
        <taxon>Metazoa</taxon>
        <taxon>Ecdysozoa</taxon>
        <taxon>Arthropoda</taxon>
        <taxon>Hexapoda</taxon>
        <taxon>Insecta</taxon>
        <taxon>Pterygota</taxon>
        <taxon>Neoptera</taxon>
        <taxon>Endopterygota</taxon>
        <taxon>Lepidoptera</taxon>
        <taxon>Glossata</taxon>
        <taxon>Ditrysia</taxon>
        <taxon>Papilionoidea</taxon>
        <taxon>Pieridae</taxon>
        <taxon>Pierinae</taxon>
        <taxon>Leptosia</taxon>
    </lineage>
</organism>
<keyword evidence="2" id="KW-1185">Reference proteome</keyword>
<name>A0AAV1JHA5_9NEOP</name>
<sequence length="174" mass="20371">MDRCRCEEYEEAVKKLRFYTVGTLRPDIIDNYDRTGFITTWIQHGVDYVDMKFSKPKAYKVLDPSELPLNKMPPAVRKVEQMWCPYLITKRKWGRRVRSPHYQKLRVRVIHIRDNRRGQLNRSAMEESRSGGTAFMITVSPTPGKYDCTNPSKLLIHPQGYCHSAIKNEYSAIS</sequence>
<proteinExistence type="predicted"/>
<reference evidence="1 2" key="1">
    <citation type="submission" date="2023-11" db="EMBL/GenBank/DDBJ databases">
        <authorList>
            <person name="Okamura Y."/>
        </authorList>
    </citation>
    <scope>NUCLEOTIDE SEQUENCE [LARGE SCALE GENOMIC DNA]</scope>
</reference>